<gene>
    <name evidence="1" type="ORF">ETD85_00720</name>
</gene>
<dbReference type="InterPro" id="IPR011204">
    <property type="entry name" value="Virulence_RhuM-like"/>
</dbReference>
<protein>
    <submittedName>
        <fullName evidence="1">Virulence RhuM family protein</fullName>
    </submittedName>
</protein>
<proteinExistence type="predicted"/>
<accession>A0A5S4H2T7</accession>
<name>A0A5S4H2T7_9ACTN</name>
<dbReference type="Pfam" id="PF13310">
    <property type="entry name" value="Virulence_RhuM"/>
    <property type="match status" value="1"/>
</dbReference>
<dbReference type="RefSeq" id="WP_138687594.1">
    <property type="nucleotide sequence ID" value="NZ_JBHSAZ010000112.1"/>
</dbReference>
<evidence type="ECO:0000313" key="1">
    <source>
        <dbReference type="EMBL" id="TMR39568.1"/>
    </source>
</evidence>
<keyword evidence="2" id="KW-1185">Reference proteome</keyword>
<evidence type="ECO:0000313" key="2">
    <source>
        <dbReference type="Proteomes" id="UP000306628"/>
    </source>
</evidence>
<dbReference type="PIRSF" id="PIRSF015268">
    <property type="entry name" value="Virulence_RhuM"/>
    <property type="match status" value="1"/>
</dbReference>
<dbReference type="AlphaFoldDB" id="A0A5S4H2T7"/>
<dbReference type="EMBL" id="VCKX01000002">
    <property type="protein sequence ID" value="TMR39568.1"/>
    <property type="molecule type" value="Genomic_DNA"/>
</dbReference>
<reference evidence="1 2" key="1">
    <citation type="submission" date="2019-05" db="EMBL/GenBank/DDBJ databases">
        <title>Draft genome sequence of Nonomuraea zeae DSM 100528.</title>
        <authorList>
            <person name="Saricaoglu S."/>
            <person name="Isik K."/>
        </authorList>
    </citation>
    <scope>NUCLEOTIDE SEQUENCE [LARGE SCALE GENOMIC DNA]</scope>
    <source>
        <strain evidence="1 2">DSM 100528</strain>
    </source>
</reference>
<dbReference type="PANTHER" id="PTHR35810:SF1">
    <property type="entry name" value="CYTOPLASMIC PROTEIN"/>
    <property type="match status" value="1"/>
</dbReference>
<dbReference type="PANTHER" id="PTHR35810">
    <property type="entry name" value="CYTOPLASMIC PROTEIN-RELATED"/>
    <property type="match status" value="1"/>
</dbReference>
<dbReference type="Proteomes" id="UP000306628">
    <property type="component" value="Unassembled WGS sequence"/>
</dbReference>
<sequence length="361" mass="40948">MADAPGELILYTTEDGRSQVQMRAVEGTVWLSQSEMAELFSVTPQNIGQHIHNIYEDGELAEDATGKDFFLVRQEGDRLVRRTVGCYNLEVILAVGYRVRSPRGTQFRQWATTTLREYLVKGFVMDDERLKDPKGVDYFDELLARIRDIRASEKRFYLKVRDIFSTSVDYDSKSPVASTFFATIQNKLVYAVTGHTAAELIVARADPDKPNMGLSCWKGEKVRKADVSVSKNYLDHDEMEMLNILTTQFLDYAELQARRRKTMTMAEWASQTDRFIEMNDFEVLNGAGKVSHEAMLASTGQMFAVFDARRKEIAAALAEAEHEAETSRLLREAVATGISVDDLKAIEQDVRSLRDQSKQQP</sequence>
<comment type="caution">
    <text evidence="1">The sequence shown here is derived from an EMBL/GenBank/DDBJ whole genome shotgun (WGS) entry which is preliminary data.</text>
</comment>
<dbReference type="OrthoDB" id="9802752at2"/>
<organism evidence="1 2">
    <name type="scientific">Nonomuraea zeae</name>
    <dbReference type="NCBI Taxonomy" id="1642303"/>
    <lineage>
        <taxon>Bacteria</taxon>
        <taxon>Bacillati</taxon>
        <taxon>Actinomycetota</taxon>
        <taxon>Actinomycetes</taxon>
        <taxon>Streptosporangiales</taxon>
        <taxon>Streptosporangiaceae</taxon>
        <taxon>Nonomuraea</taxon>
    </lineage>
</organism>